<accession>A0ABS4QVS0</accession>
<comment type="caution">
    <text evidence="2">The sequence shown here is derived from an EMBL/GenBank/DDBJ whole genome shotgun (WGS) entry which is preliminary data.</text>
</comment>
<name>A0ABS4QVS0_9HYPH</name>
<organism evidence="2 3">
    <name type="scientific">Sinorhizobium kostiense</name>
    <dbReference type="NCBI Taxonomy" id="76747"/>
    <lineage>
        <taxon>Bacteria</taxon>
        <taxon>Pseudomonadati</taxon>
        <taxon>Pseudomonadota</taxon>
        <taxon>Alphaproteobacteria</taxon>
        <taxon>Hyphomicrobiales</taxon>
        <taxon>Rhizobiaceae</taxon>
        <taxon>Sinorhizobium/Ensifer group</taxon>
        <taxon>Sinorhizobium</taxon>
    </lineage>
</organism>
<evidence type="ECO:0000313" key="2">
    <source>
        <dbReference type="EMBL" id="MBP2233687.1"/>
    </source>
</evidence>
<evidence type="ECO:0000313" key="3">
    <source>
        <dbReference type="Proteomes" id="UP000730739"/>
    </source>
</evidence>
<dbReference type="Proteomes" id="UP000730739">
    <property type="component" value="Unassembled WGS sequence"/>
</dbReference>
<feature type="domain" description="Spore protein YkvP/CgeB glycosyl transferase-like" evidence="1">
    <location>
        <begin position="197"/>
        <end position="334"/>
    </location>
</feature>
<sequence>MVTVRGLLRSNAPRIALIADELTATCLSLEASTFNVTPLNYKWVLRFWRPDFLFVESAWQGAGNAWKYKIATYPDKPRKSNDELKKVIAFARDRGIPCVFWNKEDSAHFDRFINSASLFEYVFTVDENCLPKYRRLLPSSAQLGVLTFPVQTTIHNFTGFQFKWNSANFVGSYSRHIHDRRRQWQHMMFQACAAAKMDITVFDRNSGRRSEYYQYPADLGIEVRRAVPYQGTARIYKEYLVSLNVNTVDDSPSMYSRRLVEILACGGIAITNPSPSVTRFFKDYCYVVEDEAELIEQVRRLTKGPSAKDLDRAAAGAHYVREEHNWAKRLGTIMSVLG</sequence>
<evidence type="ECO:0000259" key="1">
    <source>
        <dbReference type="Pfam" id="PF13524"/>
    </source>
</evidence>
<reference evidence="2 3" key="1">
    <citation type="submission" date="2021-03" db="EMBL/GenBank/DDBJ databases">
        <title>Genomic Encyclopedia of Type Strains, Phase IV (KMG-IV): sequencing the most valuable type-strain genomes for metagenomic binning, comparative biology and taxonomic classification.</title>
        <authorList>
            <person name="Goeker M."/>
        </authorList>
    </citation>
    <scope>NUCLEOTIDE SEQUENCE [LARGE SCALE GENOMIC DNA]</scope>
    <source>
        <strain evidence="2 3">DSM 13372</strain>
    </source>
</reference>
<dbReference type="EMBL" id="JAGILA010000001">
    <property type="protein sequence ID" value="MBP2233687.1"/>
    <property type="molecule type" value="Genomic_DNA"/>
</dbReference>
<proteinExistence type="predicted"/>
<dbReference type="Pfam" id="PF13524">
    <property type="entry name" value="Glyco_trans_1_2"/>
    <property type="match status" value="1"/>
</dbReference>
<keyword evidence="3" id="KW-1185">Reference proteome</keyword>
<protein>
    <recommendedName>
        <fullName evidence="1">Spore protein YkvP/CgeB glycosyl transferase-like domain-containing protein</fullName>
    </recommendedName>
</protein>
<dbReference type="RefSeq" id="WP_209599986.1">
    <property type="nucleotide sequence ID" value="NZ_JAGILA010000001.1"/>
</dbReference>
<gene>
    <name evidence="2" type="ORF">J2Z31_000177</name>
</gene>
<dbReference type="InterPro" id="IPR055259">
    <property type="entry name" value="YkvP/CgeB_Glyco_trans-like"/>
</dbReference>